<name>A0ABU8VN36_9BURK</name>
<dbReference type="SUPFAM" id="SSF54427">
    <property type="entry name" value="NTF2-like"/>
    <property type="match status" value="1"/>
</dbReference>
<dbReference type="InterPro" id="IPR032710">
    <property type="entry name" value="NTF2-like_dom_sf"/>
</dbReference>
<feature type="domain" description="SnoaL-like" evidence="1">
    <location>
        <begin position="11"/>
        <end position="116"/>
    </location>
</feature>
<dbReference type="EMBL" id="JBBKZU010000016">
    <property type="protein sequence ID" value="MEJ8814993.1"/>
    <property type="molecule type" value="Genomic_DNA"/>
</dbReference>
<evidence type="ECO:0000313" key="3">
    <source>
        <dbReference type="Proteomes" id="UP001365846"/>
    </source>
</evidence>
<proteinExistence type="predicted"/>
<evidence type="ECO:0000259" key="1">
    <source>
        <dbReference type="Pfam" id="PF12680"/>
    </source>
</evidence>
<accession>A0ABU8VN36</accession>
<reference evidence="2 3" key="1">
    <citation type="submission" date="2024-03" db="EMBL/GenBank/DDBJ databases">
        <title>Novel species of the genus Variovorax.</title>
        <authorList>
            <person name="Liu Q."/>
            <person name="Xin Y.-H."/>
        </authorList>
    </citation>
    <scope>NUCLEOTIDE SEQUENCE [LARGE SCALE GENOMIC DNA]</scope>
    <source>
        <strain evidence="2 3">KACC 18899</strain>
    </source>
</reference>
<dbReference type="Pfam" id="PF12680">
    <property type="entry name" value="SnoaL_2"/>
    <property type="match status" value="1"/>
</dbReference>
<evidence type="ECO:0000313" key="2">
    <source>
        <dbReference type="EMBL" id="MEJ8814993.1"/>
    </source>
</evidence>
<gene>
    <name evidence="2" type="ORF">WKW77_28230</name>
</gene>
<dbReference type="RefSeq" id="WP_340360215.1">
    <property type="nucleotide sequence ID" value="NZ_JBBKZU010000016.1"/>
</dbReference>
<comment type="caution">
    <text evidence="2">The sequence shown here is derived from an EMBL/GenBank/DDBJ whole genome shotgun (WGS) entry which is preliminary data.</text>
</comment>
<dbReference type="Proteomes" id="UP001365846">
    <property type="component" value="Unassembled WGS sequence"/>
</dbReference>
<sequence length="165" mass="18306">MTAPTRNEQAIRRFYDAFAQLDADTMAACYAPDASFDDEAFSLRGAREIGGMWKMLCSGTRAKGASVWKLGYRDVRADATSGQAHWDAHYLFSATGRIVDNAIDSRFTFTPEGLIATQRDSFSFWRWSRQALGAPGLLLGWSPMLRNKVRATAAAKLATFLARQP</sequence>
<dbReference type="Gene3D" id="3.10.450.50">
    <property type="match status" value="1"/>
</dbReference>
<protein>
    <submittedName>
        <fullName evidence="2">Nuclear transport factor 2 family protein</fullName>
    </submittedName>
</protein>
<organism evidence="2 3">
    <name type="scientific">Variovorax ureilyticus</name>
    <dbReference type="NCBI Taxonomy" id="1836198"/>
    <lineage>
        <taxon>Bacteria</taxon>
        <taxon>Pseudomonadati</taxon>
        <taxon>Pseudomonadota</taxon>
        <taxon>Betaproteobacteria</taxon>
        <taxon>Burkholderiales</taxon>
        <taxon>Comamonadaceae</taxon>
        <taxon>Variovorax</taxon>
    </lineage>
</organism>
<keyword evidence="3" id="KW-1185">Reference proteome</keyword>
<dbReference type="InterPro" id="IPR037401">
    <property type="entry name" value="SnoaL-like"/>
</dbReference>